<dbReference type="Proteomes" id="UP000308600">
    <property type="component" value="Unassembled WGS sequence"/>
</dbReference>
<protein>
    <submittedName>
        <fullName evidence="1">Uncharacterized protein</fullName>
    </submittedName>
</protein>
<organism evidence="1 2">
    <name type="scientific">Pluteus cervinus</name>
    <dbReference type="NCBI Taxonomy" id="181527"/>
    <lineage>
        <taxon>Eukaryota</taxon>
        <taxon>Fungi</taxon>
        <taxon>Dikarya</taxon>
        <taxon>Basidiomycota</taxon>
        <taxon>Agaricomycotina</taxon>
        <taxon>Agaricomycetes</taxon>
        <taxon>Agaricomycetidae</taxon>
        <taxon>Agaricales</taxon>
        <taxon>Pluteineae</taxon>
        <taxon>Pluteaceae</taxon>
        <taxon>Pluteus</taxon>
    </lineage>
</organism>
<reference evidence="1 2" key="1">
    <citation type="journal article" date="2019" name="Nat. Ecol. Evol.">
        <title>Megaphylogeny resolves global patterns of mushroom evolution.</title>
        <authorList>
            <person name="Varga T."/>
            <person name="Krizsan K."/>
            <person name="Foldi C."/>
            <person name="Dima B."/>
            <person name="Sanchez-Garcia M."/>
            <person name="Sanchez-Ramirez S."/>
            <person name="Szollosi G.J."/>
            <person name="Szarkandi J.G."/>
            <person name="Papp V."/>
            <person name="Albert L."/>
            <person name="Andreopoulos W."/>
            <person name="Angelini C."/>
            <person name="Antonin V."/>
            <person name="Barry K.W."/>
            <person name="Bougher N.L."/>
            <person name="Buchanan P."/>
            <person name="Buyck B."/>
            <person name="Bense V."/>
            <person name="Catcheside P."/>
            <person name="Chovatia M."/>
            <person name="Cooper J."/>
            <person name="Damon W."/>
            <person name="Desjardin D."/>
            <person name="Finy P."/>
            <person name="Geml J."/>
            <person name="Haridas S."/>
            <person name="Hughes K."/>
            <person name="Justo A."/>
            <person name="Karasinski D."/>
            <person name="Kautmanova I."/>
            <person name="Kiss B."/>
            <person name="Kocsube S."/>
            <person name="Kotiranta H."/>
            <person name="LaButti K.M."/>
            <person name="Lechner B.E."/>
            <person name="Liimatainen K."/>
            <person name="Lipzen A."/>
            <person name="Lukacs Z."/>
            <person name="Mihaltcheva S."/>
            <person name="Morgado L.N."/>
            <person name="Niskanen T."/>
            <person name="Noordeloos M.E."/>
            <person name="Ohm R.A."/>
            <person name="Ortiz-Santana B."/>
            <person name="Ovrebo C."/>
            <person name="Racz N."/>
            <person name="Riley R."/>
            <person name="Savchenko A."/>
            <person name="Shiryaev A."/>
            <person name="Soop K."/>
            <person name="Spirin V."/>
            <person name="Szebenyi C."/>
            <person name="Tomsovsky M."/>
            <person name="Tulloss R.E."/>
            <person name="Uehling J."/>
            <person name="Grigoriev I.V."/>
            <person name="Vagvolgyi C."/>
            <person name="Papp T."/>
            <person name="Martin F.M."/>
            <person name="Miettinen O."/>
            <person name="Hibbett D.S."/>
            <person name="Nagy L.G."/>
        </authorList>
    </citation>
    <scope>NUCLEOTIDE SEQUENCE [LARGE SCALE GENOMIC DNA]</scope>
    <source>
        <strain evidence="1 2">NL-1719</strain>
    </source>
</reference>
<gene>
    <name evidence="1" type="ORF">BDN72DRAFT_155358</name>
</gene>
<sequence length="91" mass="9646">MRRCLPLIRLILSARYSDNVPGGIWAPVIRAKCLLMGNSVAGLSTVAGNSPQTNGPFRMNGNTDMVTLSTIRNPRDRYSAAASSVGPNLSG</sequence>
<dbReference type="EMBL" id="ML208409">
    <property type="protein sequence ID" value="TFK66309.1"/>
    <property type="molecule type" value="Genomic_DNA"/>
</dbReference>
<proteinExistence type="predicted"/>
<keyword evidence="2" id="KW-1185">Reference proteome</keyword>
<evidence type="ECO:0000313" key="2">
    <source>
        <dbReference type="Proteomes" id="UP000308600"/>
    </source>
</evidence>
<name>A0ACD3AKY7_9AGAR</name>
<evidence type="ECO:0000313" key="1">
    <source>
        <dbReference type="EMBL" id="TFK66309.1"/>
    </source>
</evidence>
<accession>A0ACD3AKY7</accession>